<dbReference type="Pfam" id="PF00089">
    <property type="entry name" value="Trypsin"/>
    <property type="match status" value="2"/>
</dbReference>
<dbReference type="InterPro" id="IPR051333">
    <property type="entry name" value="CLIP_Serine_Protease"/>
</dbReference>
<keyword evidence="4" id="KW-1185">Reference proteome</keyword>
<dbReference type="PROSITE" id="PS00134">
    <property type="entry name" value="TRYPSIN_HIS"/>
    <property type="match status" value="1"/>
</dbReference>
<sequence length="491" mass="51402">MRRRRLAVAFAAAAALAAALLTIPVANAVSGGDPVDSTDRYPWLGWLAVDGTFACGASLYAPDLVLTASHCVLGENTEELTVTFGALDRSTSDSAGRQVVPATRWHYVGLEDEIGNGPIGELELLRHDWALVKLAERVDRPTLPLATDPADTTGPLTIMGWGATPILRSGEVTGITDEECASRGTDFVPNERQLCTLSSGTEANCGPRIRSGDSGGPLVKRLADGSYRQVGVVSAAGEECASPTVFADLTHYAPNIRAAAARLDRSAEDPFTAAEPGRYPWVGTVWTGDGACMGSLYAPDVVLTSASCVTGDRADVSVIFGETDGIPPPEREGSQQVPAAKLYRPASGAWGLIKLAEPIRQPTLPIAAGPATAGEKVTVFGWARSRRHLLAGETLVVDDRTCAERIGDGERRDFALILCTASFGPAEFVGRPDCRIRVAAGQVGAPVVARTTDGRAVQVGVVARTAPGCRVDLQVDLPPFAAEIAAAVAVL</sequence>
<dbReference type="PROSITE" id="PS51318">
    <property type="entry name" value="TAT"/>
    <property type="match status" value="1"/>
</dbReference>
<dbReference type="PANTHER" id="PTHR24260">
    <property type="match status" value="1"/>
</dbReference>
<feature type="domain" description="Peptidase S1" evidence="2">
    <location>
        <begin position="292"/>
        <end position="491"/>
    </location>
</feature>
<dbReference type="SUPFAM" id="SSF50494">
    <property type="entry name" value="Trypsin-like serine proteases"/>
    <property type="match status" value="2"/>
</dbReference>
<dbReference type="EMBL" id="BOPF01000012">
    <property type="protein sequence ID" value="GIJ46676.1"/>
    <property type="molecule type" value="Genomic_DNA"/>
</dbReference>
<dbReference type="RefSeq" id="WP_203900201.1">
    <property type="nucleotide sequence ID" value="NZ_BOPF01000012.1"/>
</dbReference>
<dbReference type="AlphaFoldDB" id="A0A8J4DR40"/>
<evidence type="ECO:0000259" key="2">
    <source>
        <dbReference type="PROSITE" id="PS50240"/>
    </source>
</evidence>
<feature type="signal peptide" evidence="1">
    <location>
        <begin position="1"/>
        <end position="28"/>
    </location>
</feature>
<dbReference type="InterPro" id="IPR009003">
    <property type="entry name" value="Peptidase_S1_PA"/>
</dbReference>
<gene>
    <name evidence="3" type="ORF">Val02_35620</name>
</gene>
<dbReference type="InterPro" id="IPR018114">
    <property type="entry name" value="TRYPSIN_HIS"/>
</dbReference>
<organism evidence="3 4">
    <name type="scientific">Virgisporangium aliadipatigenens</name>
    <dbReference type="NCBI Taxonomy" id="741659"/>
    <lineage>
        <taxon>Bacteria</taxon>
        <taxon>Bacillati</taxon>
        <taxon>Actinomycetota</taxon>
        <taxon>Actinomycetes</taxon>
        <taxon>Micromonosporales</taxon>
        <taxon>Micromonosporaceae</taxon>
        <taxon>Virgisporangium</taxon>
    </lineage>
</organism>
<dbReference type="InterPro" id="IPR001314">
    <property type="entry name" value="Peptidase_S1A"/>
</dbReference>
<keyword evidence="1" id="KW-0732">Signal</keyword>
<dbReference type="Proteomes" id="UP000619260">
    <property type="component" value="Unassembled WGS sequence"/>
</dbReference>
<proteinExistence type="predicted"/>
<dbReference type="InterPro" id="IPR006311">
    <property type="entry name" value="TAT_signal"/>
</dbReference>
<dbReference type="PANTHER" id="PTHR24260:SF132">
    <property type="entry name" value="PEPTIDASE S1 DOMAIN-CONTAINING PROTEIN"/>
    <property type="match status" value="1"/>
</dbReference>
<evidence type="ECO:0000256" key="1">
    <source>
        <dbReference type="SAM" id="SignalP"/>
    </source>
</evidence>
<evidence type="ECO:0000313" key="4">
    <source>
        <dbReference type="Proteomes" id="UP000619260"/>
    </source>
</evidence>
<feature type="domain" description="Peptidase S1" evidence="2">
    <location>
        <begin position="29"/>
        <end position="287"/>
    </location>
</feature>
<dbReference type="Gene3D" id="2.40.10.10">
    <property type="entry name" value="Trypsin-like serine proteases"/>
    <property type="match status" value="3"/>
</dbReference>
<dbReference type="InterPro" id="IPR043504">
    <property type="entry name" value="Peptidase_S1_PA_chymotrypsin"/>
</dbReference>
<protein>
    <recommendedName>
        <fullName evidence="2">Peptidase S1 domain-containing protein</fullName>
    </recommendedName>
</protein>
<dbReference type="GO" id="GO:0004252">
    <property type="term" value="F:serine-type endopeptidase activity"/>
    <property type="evidence" value="ECO:0007669"/>
    <property type="project" value="InterPro"/>
</dbReference>
<accession>A0A8J4DR40</accession>
<dbReference type="PRINTS" id="PR00722">
    <property type="entry name" value="CHYMOTRYPSIN"/>
</dbReference>
<dbReference type="SMART" id="SM00020">
    <property type="entry name" value="Tryp_SPc"/>
    <property type="match status" value="1"/>
</dbReference>
<reference evidence="3" key="1">
    <citation type="submission" date="2021-01" db="EMBL/GenBank/DDBJ databases">
        <title>Whole genome shotgun sequence of Virgisporangium aliadipatigenens NBRC 105644.</title>
        <authorList>
            <person name="Komaki H."/>
            <person name="Tamura T."/>
        </authorList>
    </citation>
    <scope>NUCLEOTIDE SEQUENCE</scope>
    <source>
        <strain evidence="3">NBRC 105644</strain>
    </source>
</reference>
<feature type="chain" id="PRO_5035252279" description="Peptidase S1 domain-containing protein" evidence="1">
    <location>
        <begin position="29"/>
        <end position="491"/>
    </location>
</feature>
<comment type="caution">
    <text evidence="3">The sequence shown here is derived from an EMBL/GenBank/DDBJ whole genome shotgun (WGS) entry which is preliminary data.</text>
</comment>
<dbReference type="PROSITE" id="PS50240">
    <property type="entry name" value="TRYPSIN_DOM"/>
    <property type="match status" value="2"/>
</dbReference>
<evidence type="ECO:0000313" key="3">
    <source>
        <dbReference type="EMBL" id="GIJ46676.1"/>
    </source>
</evidence>
<dbReference type="InterPro" id="IPR001254">
    <property type="entry name" value="Trypsin_dom"/>
</dbReference>
<dbReference type="GO" id="GO:0006508">
    <property type="term" value="P:proteolysis"/>
    <property type="evidence" value="ECO:0007669"/>
    <property type="project" value="InterPro"/>
</dbReference>
<name>A0A8J4DR40_9ACTN</name>